<evidence type="ECO:0000313" key="3">
    <source>
        <dbReference type="Proteomes" id="UP000008387"/>
    </source>
</evidence>
<dbReference type="PANTHER" id="PTHR43713:SF3">
    <property type="entry name" value="GLUTAMATE-1-SEMIALDEHYDE 2,1-AMINOMUTASE 1, CHLOROPLASTIC-RELATED"/>
    <property type="match status" value="1"/>
</dbReference>
<dbReference type="EMBL" id="FR871757">
    <property type="protein sequence ID" value="CCB79740.1"/>
    <property type="molecule type" value="Genomic_DNA"/>
</dbReference>
<dbReference type="KEGG" id="hbi:HBZC1_07540"/>
<keyword evidence="2" id="KW-0413">Isomerase</keyword>
<dbReference type="Proteomes" id="UP000008387">
    <property type="component" value="Chromosome"/>
</dbReference>
<proteinExistence type="predicted"/>
<comment type="cofactor">
    <cofactor evidence="1">
        <name>pyridoxal 5'-phosphate</name>
        <dbReference type="ChEBI" id="CHEBI:597326"/>
    </cofactor>
</comment>
<dbReference type="PANTHER" id="PTHR43713">
    <property type="entry name" value="GLUTAMATE-1-SEMIALDEHYDE 2,1-AMINOMUTASE"/>
    <property type="match status" value="1"/>
</dbReference>
<dbReference type="EC" id="5.4.3.8" evidence="2"/>
<dbReference type="GO" id="GO:0008483">
    <property type="term" value="F:transaminase activity"/>
    <property type="evidence" value="ECO:0007669"/>
    <property type="project" value="UniProtKB-KW"/>
</dbReference>
<evidence type="ECO:0000313" key="2">
    <source>
        <dbReference type="EMBL" id="CCB79740.1"/>
    </source>
</evidence>
<keyword evidence="2" id="KW-0808">Transferase</keyword>
<dbReference type="InterPro" id="IPR015422">
    <property type="entry name" value="PyrdxlP-dep_Trfase_small"/>
</dbReference>
<reference evidence="2 3" key="1">
    <citation type="journal article" date="2011" name="J. Bacteriol.">
        <title>Genome sequence of Helicobacter bizzozeronii strain CIII-1, an isolate from human gastric mucosa.</title>
        <authorList>
            <person name="Schott T."/>
            <person name="Rossi M."/>
            <person name="Hanninen M.L."/>
        </authorList>
    </citation>
    <scope>NUCLEOTIDE SEQUENCE [LARGE SCALE GENOMIC DNA]</scope>
    <source>
        <strain evidence="2 3">CIII-1</strain>
    </source>
</reference>
<keyword evidence="2" id="KW-0032">Aminotransferase</keyword>
<dbReference type="AlphaFoldDB" id="F8KSH1"/>
<evidence type="ECO:0000256" key="1">
    <source>
        <dbReference type="ARBA" id="ARBA00001933"/>
    </source>
</evidence>
<protein>
    <submittedName>
        <fullName evidence="2">Glutamate-1-semialdehyde aminotransferase</fullName>
        <ecNumber evidence="2">5.4.3.8</ecNumber>
    </submittedName>
</protein>
<organism evidence="2 3">
    <name type="scientific">Helicobacter bizzozeronii (strain CIII-1)</name>
    <dbReference type="NCBI Taxonomy" id="1002804"/>
    <lineage>
        <taxon>Bacteria</taxon>
        <taxon>Pseudomonadati</taxon>
        <taxon>Campylobacterota</taxon>
        <taxon>Epsilonproteobacteria</taxon>
        <taxon>Campylobacterales</taxon>
        <taxon>Helicobacteraceae</taxon>
        <taxon>Helicobacter</taxon>
    </lineage>
</organism>
<dbReference type="GO" id="GO:0042286">
    <property type="term" value="F:glutamate-1-semialdehyde 2,1-aminomutase activity"/>
    <property type="evidence" value="ECO:0007669"/>
    <property type="project" value="UniProtKB-EC"/>
</dbReference>
<dbReference type="SUPFAM" id="SSF53383">
    <property type="entry name" value="PLP-dependent transferases"/>
    <property type="match status" value="1"/>
</dbReference>
<accession>F8KSH1</accession>
<dbReference type="STRING" id="1002804.HBZC1_07540"/>
<sequence>MAVAAGIMALEKIQRDPKLYDRLQALALHFSTGLKQAGEAHGFSVQTCVRGSMFGFFFSPQEVQNFEQAKQSDIKLYATFHQKMLQKGVYLAPSAFESGFICTPMDIDDLGSMPAKSA</sequence>
<gene>
    <name evidence="2" type="ordered locus">HBZC1_07540</name>
</gene>
<keyword evidence="3" id="KW-1185">Reference proteome</keyword>
<dbReference type="InterPro" id="IPR015424">
    <property type="entry name" value="PyrdxlP-dep_Trfase"/>
</dbReference>
<name>F8KSH1_HELBC</name>
<dbReference type="Gene3D" id="3.90.1150.10">
    <property type="entry name" value="Aspartate Aminotransferase, domain 1"/>
    <property type="match status" value="1"/>
</dbReference>
<dbReference type="eggNOG" id="COG0001">
    <property type="taxonomic scope" value="Bacteria"/>
</dbReference>
<dbReference type="HOGENOM" id="CLU_2069854_0_0_7"/>